<protein>
    <submittedName>
        <fullName evidence="6">3'(2'),5'-bisphosphate nucleotidase CysQ</fullName>
    </submittedName>
</protein>
<evidence type="ECO:0000313" key="6">
    <source>
        <dbReference type="EMBL" id="QGM48113.1"/>
    </source>
</evidence>
<dbReference type="KEGG" id="mhey:H2LOC_015705"/>
<dbReference type="InterPro" id="IPR000760">
    <property type="entry name" value="Inositol_monophosphatase-like"/>
</dbReference>
<sequence>MQSTQTQPAALPELTRRLEAAARAAGEIAMAYFRHGERTSAGVSYKGGGSPVTEADFAVDRFLFGEMTSLAPQAGWLSEESADSPERLARSSLIVVDPIDGTKAFARGDSRWAVSIALVENGRPVAGVIHAPALERTFTAFAGGGALLNGAPIKVSARGDLAGARMVSPRDLAGFFEASALGLEIAPRTPSLALRLADVAMGANDLAIAAPDARDWDIAAADVILSEAGGALAEPEGVPLTYNRSSSRRDMLIAAPKALFDQTLALARAAMKGKP</sequence>
<accession>A0A6B8KML2</accession>
<feature type="binding site" evidence="5">
    <location>
        <position position="99"/>
    </location>
    <ligand>
        <name>Mg(2+)</name>
        <dbReference type="ChEBI" id="CHEBI:18420"/>
        <label>1</label>
        <note>catalytic</note>
    </ligand>
</feature>
<dbReference type="GO" id="GO:0006020">
    <property type="term" value="P:inositol metabolic process"/>
    <property type="evidence" value="ECO:0007669"/>
    <property type="project" value="TreeGrafter"/>
</dbReference>
<evidence type="ECO:0000256" key="5">
    <source>
        <dbReference type="PIRSR" id="PIRSR600760-2"/>
    </source>
</evidence>
<evidence type="ECO:0000256" key="1">
    <source>
        <dbReference type="ARBA" id="ARBA00009759"/>
    </source>
</evidence>
<dbReference type="InterPro" id="IPR020583">
    <property type="entry name" value="Inositol_monoP_metal-BS"/>
</dbReference>
<evidence type="ECO:0000313" key="7">
    <source>
        <dbReference type="Proteomes" id="UP000309061"/>
    </source>
</evidence>
<comment type="similarity">
    <text evidence="1">Belongs to the inositol monophosphatase superfamily.</text>
</comment>
<evidence type="ECO:0000256" key="2">
    <source>
        <dbReference type="ARBA" id="ARBA00022723"/>
    </source>
</evidence>
<dbReference type="SUPFAM" id="SSF56655">
    <property type="entry name" value="Carbohydrate phosphatase"/>
    <property type="match status" value="1"/>
</dbReference>
<dbReference type="PRINTS" id="PR00377">
    <property type="entry name" value="IMPHPHTASES"/>
</dbReference>
<comment type="cofactor">
    <cofactor evidence="5">
        <name>Mg(2+)</name>
        <dbReference type="ChEBI" id="CHEBI:18420"/>
    </cofactor>
</comment>
<dbReference type="PANTHER" id="PTHR20854:SF4">
    <property type="entry name" value="INOSITOL-1-MONOPHOSPHATASE-RELATED"/>
    <property type="match status" value="1"/>
</dbReference>
<reference evidence="6 7" key="1">
    <citation type="submission" date="2019-11" db="EMBL/GenBank/DDBJ databases">
        <title>The genome sequence of Methylocystis heyeri.</title>
        <authorList>
            <person name="Oshkin I.Y."/>
            <person name="Miroshnikov K."/>
            <person name="Dedysh S.N."/>
        </authorList>
    </citation>
    <scope>NUCLEOTIDE SEQUENCE [LARGE SCALE GENOMIC DNA]</scope>
    <source>
        <strain evidence="6 7">H2</strain>
    </source>
</reference>
<dbReference type="EMBL" id="CP046052">
    <property type="protein sequence ID" value="QGM48113.1"/>
    <property type="molecule type" value="Genomic_DNA"/>
</dbReference>
<gene>
    <name evidence="6" type="ORF">H2LOC_015705</name>
</gene>
<dbReference type="GO" id="GO:0046872">
    <property type="term" value="F:metal ion binding"/>
    <property type="evidence" value="ECO:0007669"/>
    <property type="project" value="UniProtKB-KW"/>
</dbReference>
<organism evidence="6 7">
    <name type="scientific">Methylocystis heyeri</name>
    <dbReference type="NCBI Taxonomy" id="391905"/>
    <lineage>
        <taxon>Bacteria</taxon>
        <taxon>Pseudomonadati</taxon>
        <taxon>Pseudomonadota</taxon>
        <taxon>Alphaproteobacteria</taxon>
        <taxon>Hyphomicrobiales</taxon>
        <taxon>Methylocystaceae</taxon>
        <taxon>Methylocystis</taxon>
    </lineage>
</organism>
<dbReference type="PROSITE" id="PS00629">
    <property type="entry name" value="IMP_1"/>
    <property type="match status" value="1"/>
</dbReference>
<dbReference type="GO" id="GO:0007165">
    <property type="term" value="P:signal transduction"/>
    <property type="evidence" value="ECO:0007669"/>
    <property type="project" value="TreeGrafter"/>
</dbReference>
<feature type="binding site" evidence="5">
    <location>
        <position position="217"/>
    </location>
    <ligand>
        <name>Mg(2+)</name>
        <dbReference type="ChEBI" id="CHEBI:18420"/>
        <label>1</label>
        <note>catalytic</note>
    </ligand>
</feature>
<feature type="binding site" evidence="5">
    <location>
        <position position="97"/>
    </location>
    <ligand>
        <name>Mg(2+)</name>
        <dbReference type="ChEBI" id="CHEBI:18420"/>
        <label>1</label>
        <note>catalytic</note>
    </ligand>
</feature>
<name>A0A6B8KML2_9HYPH</name>
<evidence type="ECO:0000256" key="3">
    <source>
        <dbReference type="ARBA" id="ARBA00022801"/>
    </source>
</evidence>
<dbReference type="GO" id="GO:0046854">
    <property type="term" value="P:phosphatidylinositol phosphate biosynthetic process"/>
    <property type="evidence" value="ECO:0007669"/>
    <property type="project" value="InterPro"/>
</dbReference>
<keyword evidence="7" id="KW-1185">Reference proteome</keyword>
<dbReference type="InterPro" id="IPR020550">
    <property type="entry name" value="Inositol_monophosphatase_CS"/>
</dbReference>
<dbReference type="Pfam" id="PF00459">
    <property type="entry name" value="Inositol_P"/>
    <property type="match status" value="1"/>
</dbReference>
<keyword evidence="4 5" id="KW-0460">Magnesium</keyword>
<proteinExistence type="inferred from homology"/>
<dbReference type="RefSeq" id="WP_136498093.1">
    <property type="nucleotide sequence ID" value="NZ_CP046052.1"/>
</dbReference>
<dbReference type="OrthoDB" id="9785695at2"/>
<feature type="binding site" evidence="5">
    <location>
        <position position="79"/>
    </location>
    <ligand>
        <name>Mg(2+)</name>
        <dbReference type="ChEBI" id="CHEBI:18420"/>
        <label>1</label>
        <note>catalytic</note>
    </ligand>
</feature>
<dbReference type="Gene3D" id="3.40.190.80">
    <property type="match status" value="1"/>
</dbReference>
<feature type="binding site" evidence="5">
    <location>
        <position position="100"/>
    </location>
    <ligand>
        <name>Mg(2+)</name>
        <dbReference type="ChEBI" id="CHEBI:18420"/>
        <label>1</label>
        <note>catalytic</note>
    </ligand>
</feature>
<dbReference type="PANTHER" id="PTHR20854">
    <property type="entry name" value="INOSITOL MONOPHOSPHATASE"/>
    <property type="match status" value="1"/>
</dbReference>
<dbReference type="GO" id="GO:0008934">
    <property type="term" value="F:inositol monophosphate 1-phosphatase activity"/>
    <property type="evidence" value="ECO:0007669"/>
    <property type="project" value="TreeGrafter"/>
</dbReference>
<dbReference type="Gene3D" id="3.30.540.10">
    <property type="entry name" value="Fructose-1,6-Bisphosphatase, subunit A, domain 1"/>
    <property type="match status" value="1"/>
</dbReference>
<keyword evidence="2 5" id="KW-0479">Metal-binding</keyword>
<keyword evidence="3" id="KW-0378">Hydrolase</keyword>
<dbReference type="Proteomes" id="UP000309061">
    <property type="component" value="Chromosome"/>
</dbReference>
<dbReference type="CDD" id="cd01638">
    <property type="entry name" value="CysQ"/>
    <property type="match status" value="1"/>
</dbReference>
<dbReference type="AlphaFoldDB" id="A0A6B8KML2"/>
<dbReference type="PROSITE" id="PS00630">
    <property type="entry name" value="IMP_2"/>
    <property type="match status" value="1"/>
</dbReference>
<evidence type="ECO:0000256" key="4">
    <source>
        <dbReference type="ARBA" id="ARBA00022842"/>
    </source>
</evidence>